<dbReference type="Pfam" id="PF16724">
    <property type="entry name" value="T4-gp15_tss"/>
    <property type="match status" value="1"/>
</dbReference>
<evidence type="ECO:0000313" key="1">
    <source>
        <dbReference type="EMBL" id="BAQ02791.1"/>
    </source>
</evidence>
<dbReference type="InterPro" id="IPR038553">
    <property type="entry name" value="T4-gp15_tss_sf"/>
</dbReference>
<keyword evidence="2" id="KW-1185">Reference proteome</keyword>
<dbReference type="EMBL" id="AB897757">
    <property type="protein sequence ID" value="BAQ02791.1"/>
    <property type="molecule type" value="Genomic_DNA"/>
</dbReference>
<reference evidence="2" key="1">
    <citation type="journal article" date="2015" name="Antimicrob. Agents Chemother.">
        <title>Identification of capsular types in carbapenem-resistant Klebsiella pneumoniae strains by wzc sequencing and implications in capsule depolymerase treatment.</title>
        <authorList>
            <person name="Pan Y.-J."/>
            <person name="Lin T.-L."/>
            <person name="Lin Y.-T."/>
            <person name="Su P.-A."/>
            <person name="Chen C.-T."/>
            <person name="Hsieh P.-F."/>
            <person name="Hsu C.-R."/>
            <person name="Chen C.-C."/>
            <person name="Hsieh Y.-C."/>
            <person name="Wang J.-T."/>
        </authorList>
    </citation>
    <scope>NUCLEOTIDE SEQUENCE [LARGE SCALE GENOMIC DNA]</scope>
</reference>
<protein>
    <recommendedName>
        <fullName evidence="3">Tail sheath stabilizer and completion protein</fullName>
    </recommendedName>
</protein>
<organism evidence="1 2">
    <name type="scientific">Klebsiella phage K64-1</name>
    <name type="common">Bacteriophage K64-1</name>
    <dbReference type="NCBI Taxonomy" id="1439894"/>
    <lineage>
        <taxon>Viruses</taxon>
        <taxon>Duplodnaviria</taxon>
        <taxon>Heunggongvirae</taxon>
        <taxon>Uroviricota</taxon>
        <taxon>Caudoviricetes</taxon>
        <taxon>Alcyoneusvirus</taxon>
        <taxon>Alcyoneusvirus K641</taxon>
    </lineage>
</organism>
<dbReference type="KEGG" id="vg:80645142"/>
<name>A0A0A8J8N5_BPK64</name>
<dbReference type="RefSeq" id="YP_010842957.1">
    <property type="nucleotide sequence ID" value="NC_027399.1"/>
</dbReference>
<dbReference type="Proteomes" id="UP000202478">
    <property type="component" value="Segment"/>
</dbReference>
<proteinExistence type="predicted"/>
<dbReference type="GeneID" id="80645142"/>
<dbReference type="Gene3D" id="3.30.2000.40">
    <property type="entry name" value="Myoviridae tail sheath stabiliser"/>
    <property type="match status" value="1"/>
</dbReference>
<evidence type="ECO:0000313" key="2">
    <source>
        <dbReference type="Proteomes" id="UP000202478"/>
    </source>
</evidence>
<evidence type="ECO:0008006" key="3">
    <source>
        <dbReference type="Google" id="ProtNLM"/>
    </source>
</evidence>
<accession>A0A0A8J8N5</accession>
<dbReference type="OrthoDB" id="3686at10239"/>
<organismHost>
    <name type="scientific">Klebsiella</name>
    <dbReference type="NCBI Taxonomy" id="570"/>
</organismHost>
<dbReference type="InterPro" id="IPR031997">
    <property type="entry name" value="T4-gp15_tss"/>
</dbReference>
<sequence>MKLDYYYDGQFHRELTHLIRLFSGFTVQNGVDDEGKPRYREVPVRYADISKMAAYIINSGSENIINSAPIMTISVESLNVDRKSTRSNADDISVFATNKTDDNGNYIHEIDKMYKVTRHNPVPYKFVFNLNIWTTQLQAKMELWEQICTLFAPSVQMQMSNNPLDWTSIENVELVDTTFSTRGVPQGNDTDLDIAVFKFETTIWFSLPARVEKPKLINQINTNMTTYVPEKDMNFDFEDPIVDVFTPKNLGIGTEEQTDNIFEITLISQSGSPKADTGGIYSWKKYFQYLDPDYEDKEITIRFQTAIEETNPLKGIVTSIGSGDDANKLTVEIDPLQYSTNFNIIKLVSKISELNNAIPEQYYVNNSKCSIQYKDTSIEPNMLFKITNTGADLIDPETVSNYIYNRDDTHYYKYNKRLGWSRSVKPKYTAGYWRITFRDKN</sequence>